<evidence type="ECO:0000256" key="4">
    <source>
        <dbReference type="ARBA" id="ARBA00023242"/>
    </source>
</evidence>
<name>A0A4Q9KVB6_9MICR</name>
<evidence type="ECO:0000313" key="6">
    <source>
        <dbReference type="EMBL" id="TBT98837.1"/>
    </source>
</evidence>
<dbReference type="Proteomes" id="UP000293045">
    <property type="component" value="Unassembled WGS sequence"/>
</dbReference>
<dbReference type="PANTHER" id="PTHR31200:SF1">
    <property type="entry name" value="INO80 COMPLEX SUBUNIT C"/>
    <property type="match status" value="1"/>
</dbReference>
<evidence type="ECO:0000313" key="7">
    <source>
        <dbReference type="EMBL" id="TBU07252.1"/>
    </source>
</evidence>
<comment type="caution">
    <text evidence="6">The sequence shown here is derived from an EMBL/GenBank/DDBJ whole genome shotgun (WGS) entry which is preliminary data.</text>
</comment>
<dbReference type="STRING" id="148818.A0A4Q9KVB6"/>
<dbReference type="SMART" id="SM00993">
    <property type="entry name" value="YL1_C"/>
    <property type="match status" value="1"/>
</dbReference>
<keyword evidence="3" id="KW-0804">Transcription</keyword>
<evidence type="ECO:0000313" key="9">
    <source>
        <dbReference type="Proteomes" id="UP000293045"/>
    </source>
</evidence>
<dbReference type="Proteomes" id="UP000291404">
    <property type="component" value="Unassembled WGS sequence"/>
</dbReference>
<dbReference type="GO" id="GO:0006338">
    <property type="term" value="P:chromatin remodeling"/>
    <property type="evidence" value="ECO:0007669"/>
    <property type="project" value="InterPro"/>
</dbReference>
<proteinExistence type="predicted"/>
<dbReference type="VEuPathDB" id="MicrosporidiaDB:CWI39_0345p0030"/>
<feature type="domain" description="Vps72/YL1 C-terminal" evidence="5">
    <location>
        <begin position="54"/>
        <end position="83"/>
    </location>
</feature>
<dbReference type="Pfam" id="PF08265">
    <property type="entry name" value="YL1_C"/>
    <property type="match status" value="1"/>
</dbReference>
<dbReference type="EMBL" id="PITI01002207">
    <property type="protein sequence ID" value="TBT98837.1"/>
    <property type="molecule type" value="Genomic_DNA"/>
</dbReference>
<organism evidence="6 8">
    <name type="scientific">Hamiltosporidium magnivora</name>
    <dbReference type="NCBI Taxonomy" id="148818"/>
    <lineage>
        <taxon>Eukaryota</taxon>
        <taxon>Fungi</taxon>
        <taxon>Fungi incertae sedis</taxon>
        <taxon>Microsporidia</taxon>
        <taxon>Dubosqiidae</taxon>
        <taxon>Hamiltosporidium</taxon>
    </lineage>
</organism>
<evidence type="ECO:0000313" key="8">
    <source>
        <dbReference type="Proteomes" id="UP000291404"/>
    </source>
</evidence>
<dbReference type="InterPro" id="IPR013272">
    <property type="entry name" value="Vps72/YL1_C"/>
</dbReference>
<dbReference type="AlphaFoldDB" id="A0A4Q9KVB6"/>
<keyword evidence="2" id="KW-0805">Transcription regulation</keyword>
<protein>
    <submittedName>
        <fullName evidence="6">YL1 nuclear domain-containing protein</fullName>
    </submittedName>
</protein>
<sequence length="111" mass="13230">MSHKKLLPFKNYKKSKIGKNIKYRGSKHLLKQLQEEGAEYLFMINQITNKPLKKICDITGLPSNYTCPRTNLNYYNGEVYEYIRNIRPEIVQQYLDIKNSGKEMKMFKKTF</sequence>
<keyword evidence="4" id="KW-0539">Nucleus</keyword>
<evidence type="ECO:0000256" key="1">
    <source>
        <dbReference type="ARBA" id="ARBA00004123"/>
    </source>
</evidence>
<accession>A0A4Q9KVB6</accession>
<reference evidence="8 9" key="1">
    <citation type="submission" date="2017-12" db="EMBL/GenBank/DDBJ databases">
        <authorList>
            <person name="Pombert J.-F."/>
            <person name="Haag K.L."/>
            <person name="Ebert D."/>
        </authorList>
    </citation>
    <scope>NUCLEOTIDE SEQUENCE [LARGE SCALE GENOMIC DNA]</scope>
    <source>
        <strain evidence="6">BE-OM-2</strain>
        <strain evidence="7">IL-BN-2</strain>
    </source>
</reference>
<gene>
    <name evidence="6" type="ORF">CWI36_2207p0020</name>
    <name evidence="7" type="ORF">CWI39_0345p0030</name>
</gene>
<dbReference type="PANTHER" id="PTHR31200">
    <property type="entry name" value="INO80 COMPLEX SUBUNIT C"/>
    <property type="match status" value="1"/>
</dbReference>
<evidence type="ECO:0000256" key="3">
    <source>
        <dbReference type="ARBA" id="ARBA00023163"/>
    </source>
</evidence>
<dbReference type="VEuPathDB" id="MicrosporidiaDB:CWI36_2207p0020"/>
<evidence type="ECO:0000256" key="2">
    <source>
        <dbReference type="ARBA" id="ARBA00023015"/>
    </source>
</evidence>
<comment type="subcellular location">
    <subcellularLocation>
        <location evidence="1">Nucleus</location>
    </subcellularLocation>
</comment>
<dbReference type="EMBL" id="PIXR01000345">
    <property type="protein sequence ID" value="TBU07252.1"/>
    <property type="molecule type" value="Genomic_DNA"/>
</dbReference>
<evidence type="ECO:0000259" key="5">
    <source>
        <dbReference type="SMART" id="SM00993"/>
    </source>
</evidence>
<dbReference type="GO" id="GO:0031011">
    <property type="term" value="C:Ino80 complex"/>
    <property type="evidence" value="ECO:0007669"/>
    <property type="project" value="InterPro"/>
</dbReference>
<keyword evidence="8" id="KW-1185">Reference proteome</keyword>
<dbReference type="InterPro" id="IPR029525">
    <property type="entry name" value="INO80C/Ies6"/>
</dbReference>